<sequence>MSVAGPSRFPPPPDCMQPDDPSAADPARNRVTKRRSLLGRISLPTLSSKKSLLKKDGRNETIGEEQRVIYDEPESYGGSGLMSPSAIAQLPAPEVLYEIPEVELDDDLAYANVELEEDYDKDVYRWAILYENQRGATIFSTPYYSPLSLLPMDPPPFTIPTNSSSPRRNQPTVSLSSYPLPDGTWRWVSRAWMVDMRGDGQTQYDGFEYNWFFRGKKWRSQVGHLNAGGWVRRRRWVRLMMRPAKAGRQEVPLGSGNSTPGDLPHHDHADAGATRPPSVILHSDDEDDMSVGDAEVWRGDREDDWRKCRTALKRLGRDGRKLELWNHWLYPSHPASSLDGEKGKGKPAQEDVPSSRSSLIRDDTLAEEAGTKIDKGPREHIAAVLRAHGTQIMQMFVYPESRAQFVELLSRSGLLEDLRACTDGSGGLQALDFWSYSSSLDRITDLGR</sequence>
<keyword evidence="4" id="KW-1185">Reference proteome</keyword>
<feature type="region of interest" description="Disordered" evidence="1">
    <location>
        <begin position="1"/>
        <end position="31"/>
    </location>
</feature>
<evidence type="ECO:0000313" key="3">
    <source>
        <dbReference type="EMBL" id="KAJ3484066.1"/>
    </source>
</evidence>
<dbReference type="Pfam" id="PF06398">
    <property type="entry name" value="Pex24p"/>
    <property type="match status" value="1"/>
</dbReference>
<dbReference type="InterPro" id="IPR010482">
    <property type="entry name" value="TECPR1-like_DysF"/>
</dbReference>
<feature type="domain" description="TECPR1-like DysF" evidence="2">
    <location>
        <begin position="120"/>
        <end position="238"/>
    </location>
</feature>
<dbReference type="EMBL" id="JANAWD010000203">
    <property type="protein sequence ID" value="KAJ3484066.1"/>
    <property type="molecule type" value="Genomic_DNA"/>
</dbReference>
<name>A0AAD5V3Y7_9APHY</name>
<proteinExistence type="predicted"/>
<feature type="region of interest" description="Disordered" evidence="1">
    <location>
        <begin position="335"/>
        <end position="360"/>
    </location>
</feature>
<comment type="caution">
    <text evidence="3">The sequence shown here is derived from an EMBL/GenBank/DDBJ whole genome shotgun (WGS) entry which is preliminary data.</text>
</comment>
<evidence type="ECO:0000256" key="1">
    <source>
        <dbReference type="SAM" id="MobiDB-lite"/>
    </source>
</evidence>
<dbReference type="GO" id="GO:0005778">
    <property type="term" value="C:peroxisomal membrane"/>
    <property type="evidence" value="ECO:0007669"/>
    <property type="project" value="UniProtKB-ARBA"/>
</dbReference>
<dbReference type="GO" id="GO:0007031">
    <property type="term" value="P:peroxisome organization"/>
    <property type="evidence" value="ECO:0007669"/>
    <property type="project" value="UniProtKB-ARBA"/>
</dbReference>
<evidence type="ECO:0000313" key="4">
    <source>
        <dbReference type="Proteomes" id="UP001212997"/>
    </source>
</evidence>
<feature type="compositionally biased region" description="Basic and acidic residues" evidence="1">
    <location>
        <begin position="339"/>
        <end position="349"/>
    </location>
</feature>
<reference evidence="3" key="1">
    <citation type="submission" date="2022-07" db="EMBL/GenBank/DDBJ databases">
        <title>Genome Sequence of Physisporinus lineatus.</title>
        <authorList>
            <person name="Buettner E."/>
        </authorList>
    </citation>
    <scope>NUCLEOTIDE SEQUENCE</scope>
    <source>
        <strain evidence="3">VT162</strain>
    </source>
</reference>
<feature type="region of interest" description="Disordered" evidence="1">
    <location>
        <begin position="247"/>
        <end position="287"/>
    </location>
</feature>
<protein>
    <recommendedName>
        <fullName evidence="2">TECPR1-like DysF domain-containing protein</fullName>
    </recommendedName>
</protein>
<organism evidence="3 4">
    <name type="scientific">Meripilus lineatus</name>
    <dbReference type="NCBI Taxonomy" id="2056292"/>
    <lineage>
        <taxon>Eukaryota</taxon>
        <taxon>Fungi</taxon>
        <taxon>Dikarya</taxon>
        <taxon>Basidiomycota</taxon>
        <taxon>Agaricomycotina</taxon>
        <taxon>Agaricomycetes</taxon>
        <taxon>Polyporales</taxon>
        <taxon>Meripilaceae</taxon>
        <taxon>Meripilus</taxon>
    </lineage>
</organism>
<gene>
    <name evidence="3" type="ORF">NLI96_g5886</name>
</gene>
<evidence type="ECO:0000259" key="2">
    <source>
        <dbReference type="Pfam" id="PF06398"/>
    </source>
</evidence>
<dbReference type="AlphaFoldDB" id="A0AAD5V3Y7"/>
<dbReference type="Proteomes" id="UP001212997">
    <property type="component" value="Unassembled WGS sequence"/>
</dbReference>
<accession>A0AAD5V3Y7</accession>